<evidence type="ECO:0000313" key="2">
    <source>
        <dbReference type="Proteomes" id="UP000218244"/>
    </source>
</evidence>
<dbReference type="GO" id="GO:0009307">
    <property type="term" value="P:DNA restriction-modification system"/>
    <property type="evidence" value="ECO:0007669"/>
    <property type="project" value="InterPro"/>
</dbReference>
<dbReference type="Pfam" id="PF10117">
    <property type="entry name" value="McrBC"/>
    <property type="match status" value="1"/>
</dbReference>
<evidence type="ECO:0000313" key="1">
    <source>
        <dbReference type="EMBL" id="BAU94406.1"/>
    </source>
</evidence>
<name>A0A160PMA5_9CORY</name>
<dbReference type="InterPro" id="IPR019292">
    <property type="entry name" value="McrC"/>
</dbReference>
<dbReference type="REBASE" id="144898">
    <property type="entry name" value="CglN24McrBCP"/>
</dbReference>
<dbReference type="RefSeq" id="WP_003859009.1">
    <property type="nucleotide sequence ID" value="NZ_AP017369.1"/>
</dbReference>
<dbReference type="InterPro" id="IPR014407">
    <property type="entry name" value="McrC_bac"/>
</dbReference>
<protein>
    <submittedName>
        <fullName evidence="1">5-methylcytosine-specific restriction enzyme subunit McrC</fullName>
    </submittedName>
</protein>
<dbReference type="PANTHER" id="PTHR38733:SF1">
    <property type="entry name" value="TYPE IV METHYL-DIRECTED RESTRICTION ENZYME ECOKMCRBC"/>
    <property type="match status" value="1"/>
</dbReference>
<dbReference type="KEGG" id="csur:N24_0144"/>
<dbReference type="PIRSF" id="PIRSF003109">
    <property type="entry name" value="McrC"/>
    <property type="match status" value="1"/>
</dbReference>
<gene>
    <name evidence="1" type="primary">mcrC</name>
    <name evidence="1" type="ORF">N24_0144</name>
</gene>
<keyword evidence="2" id="KW-1185">Reference proteome</keyword>
<dbReference type="EMBL" id="AP017369">
    <property type="protein sequence ID" value="BAU94406.1"/>
    <property type="molecule type" value="Genomic_DNA"/>
</dbReference>
<dbReference type="PANTHER" id="PTHR38733">
    <property type="entry name" value="PROTEIN MCRC"/>
    <property type="match status" value="1"/>
</dbReference>
<reference evidence="1 2" key="1">
    <citation type="submission" date="2016-02" db="EMBL/GenBank/DDBJ databases">
        <title>Corynebacterium glutamicum N24 whole genome sequencing project.</title>
        <authorList>
            <person name="Matsutani M."/>
            <person name="Nangtapong N."/>
            <person name="Yakushi T."/>
            <person name="Matsushita K."/>
        </authorList>
    </citation>
    <scope>NUCLEOTIDE SEQUENCE [LARGE SCALE GENOMIC DNA]</scope>
    <source>
        <strain evidence="1 2">N24</strain>
    </source>
</reference>
<accession>A0A160PMA5</accession>
<organism evidence="1 2">
    <name type="scientific">Corynebacterium suranareeae</name>
    <dbReference type="NCBI Taxonomy" id="2506452"/>
    <lineage>
        <taxon>Bacteria</taxon>
        <taxon>Bacillati</taxon>
        <taxon>Actinomycetota</taxon>
        <taxon>Actinomycetes</taxon>
        <taxon>Mycobacteriales</taxon>
        <taxon>Corynebacteriaceae</taxon>
        <taxon>Corynebacterium</taxon>
    </lineage>
</organism>
<dbReference type="NCBIfam" id="NF007277">
    <property type="entry name" value="PRK09736.1"/>
    <property type="match status" value="1"/>
</dbReference>
<sequence>MITGPIVIRNIYVMMAYAFRTLNRENTEPISTEPFDHLHDLFAEILVRGINRQIKQGLHRDYIRHTGVLSTIRGRIDITGTVATCSTGRGRVVCEFDEYEPDTPHNRVLKSVIVLLVRHGEVAKRRREQLRKLLPYLEEVTLISPESIRWNTLTYHRANASYRLLLGVCELVVCGLLPAQGAGNMKLASWLSDDVMSSLYERFLREYYRFHHPDLSPKGSVLSWHYDHGSAFGAEQLPVMRTDLTLRKAGRTLIIDAKYYSQSMQSGMSGKETVHSAHLYQILAYAKNADVDQNGSVSGLLLYARTEAVKQPDLDVVIQGNRIGARTLDLNCPWSEISAELESIVRWLEDGAEYSRS</sequence>
<dbReference type="Proteomes" id="UP000218244">
    <property type="component" value="Chromosome"/>
</dbReference>
<dbReference type="AlphaFoldDB" id="A0A160PMA5"/>
<proteinExistence type="predicted"/>